<reference evidence="1" key="1">
    <citation type="submission" date="2023-07" db="EMBL/GenBank/DDBJ databases">
        <title>Sorghum-associated microbial communities from plants grown in Nebraska, USA.</title>
        <authorList>
            <person name="Schachtman D."/>
        </authorList>
    </citation>
    <scope>NUCLEOTIDE SEQUENCE</scope>
    <source>
        <strain evidence="1">2697</strain>
    </source>
</reference>
<proteinExistence type="predicted"/>
<evidence type="ECO:0000313" key="1">
    <source>
        <dbReference type="EMBL" id="MDR6783766.1"/>
    </source>
</evidence>
<name>A0ACC6KXG5_9SPHI</name>
<comment type="caution">
    <text evidence="1">The sequence shown here is derived from an EMBL/GenBank/DDBJ whole genome shotgun (WGS) entry which is preliminary data.</text>
</comment>
<dbReference type="EMBL" id="JAVDTF010000002">
    <property type="protein sequence ID" value="MDR6783766.1"/>
    <property type="molecule type" value="Genomic_DNA"/>
</dbReference>
<organism evidence="1 2">
    <name type="scientific">Pedobacter africanus</name>
    <dbReference type="NCBI Taxonomy" id="151894"/>
    <lineage>
        <taxon>Bacteria</taxon>
        <taxon>Pseudomonadati</taxon>
        <taxon>Bacteroidota</taxon>
        <taxon>Sphingobacteriia</taxon>
        <taxon>Sphingobacteriales</taxon>
        <taxon>Sphingobacteriaceae</taxon>
        <taxon>Pedobacter</taxon>
    </lineage>
</organism>
<protein>
    <submittedName>
        <fullName evidence="1">Uncharacterized protein</fullName>
    </submittedName>
</protein>
<accession>A0ACC6KXG5</accession>
<keyword evidence="2" id="KW-1185">Reference proteome</keyword>
<gene>
    <name evidence="1" type="ORF">J2X78_002331</name>
</gene>
<evidence type="ECO:0000313" key="2">
    <source>
        <dbReference type="Proteomes" id="UP001246858"/>
    </source>
</evidence>
<sequence length="147" mass="16847">MNKEQYPYLINPNKISFEFVSRGPKGDIRKQVRYTARDPGDFIFNLGFGDLNELNDQLDDFTISNNGDRDKVLATVAATLLEFTTQFPQAFVYAQGSTATRTRLYQMAITQNLEEIEKRLYIHGLKNGTWSKFVVGVNYEAFMVLSK</sequence>
<dbReference type="Proteomes" id="UP001246858">
    <property type="component" value="Unassembled WGS sequence"/>
</dbReference>